<organism evidence="7">
    <name type="scientific">Schizophyllum commune (strain H4-8 / FGSC 9210)</name>
    <name type="common">Split gill fungus</name>
    <dbReference type="NCBI Taxonomy" id="578458"/>
    <lineage>
        <taxon>Eukaryota</taxon>
        <taxon>Fungi</taxon>
        <taxon>Dikarya</taxon>
        <taxon>Basidiomycota</taxon>
        <taxon>Agaricomycotina</taxon>
        <taxon>Agaricomycetes</taxon>
        <taxon>Agaricomycetidae</taxon>
        <taxon>Agaricales</taxon>
        <taxon>Schizophyllaceae</taxon>
        <taxon>Schizophyllum</taxon>
    </lineage>
</organism>
<dbReference type="KEGG" id="scm:SCHCO_02636981"/>
<dbReference type="GO" id="GO:0016620">
    <property type="term" value="F:oxidoreductase activity, acting on the aldehyde or oxo group of donors, NAD or NADP as acceptor"/>
    <property type="evidence" value="ECO:0007669"/>
    <property type="project" value="InterPro"/>
</dbReference>
<evidence type="ECO:0000256" key="1">
    <source>
        <dbReference type="ARBA" id="ARBA00009986"/>
    </source>
</evidence>
<dbReference type="EMBL" id="GL377310">
    <property type="protein sequence ID" value="EFI94063.1"/>
    <property type="molecule type" value="Genomic_DNA"/>
</dbReference>
<keyword evidence="2 4" id="KW-0560">Oxidoreductase</keyword>
<dbReference type="STRING" id="578458.D8QDX5"/>
<evidence type="ECO:0000313" key="7">
    <source>
        <dbReference type="Proteomes" id="UP000007431"/>
    </source>
</evidence>
<dbReference type="OMA" id="FPEGCFQ"/>
<dbReference type="GeneID" id="9590460"/>
<gene>
    <name evidence="6" type="ORF">SCHCODRAFT_70015</name>
</gene>
<dbReference type="HOGENOM" id="CLU_005391_1_0_1"/>
<proteinExistence type="inferred from homology"/>
<dbReference type="VEuPathDB" id="FungiDB:SCHCODRAFT_02636981"/>
<dbReference type="eggNOG" id="KOG2450">
    <property type="taxonomic scope" value="Eukaryota"/>
</dbReference>
<keyword evidence="7" id="KW-1185">Reference proteome</keyword>
<dbReference type="Gene3D" id="3.40.605.10">
    <property type="entry name" value="Aldehyde Dehydrogenase, Chain A, domain 1"/>
    <property type="match status" value="1"/>
</dbReference>
<accession>D8QDX5</accession>
<dbReference type="Gene3D" id="3.40.309.10">
    <property type="entry name" value="Aldehyde Dehydrogenase, Chain A, domain 2"/>
    <property type="match status" value="1"/>
</dbReference>
<reference evidence="6 7" key="1">
    <citation type="journal article" date="2010" name="Nat. Biotechnol.">
        <title>Genome sequence of the model mushroom Schizophyllum commune.</title>
        <authorList>
            <person name="Ohm R.A."/>
            <person name="de Jong J.F."/>
            <person name="Lugones L.G."/>
            <person name="Aerts A."/>
            <person name="Kothe E."/>
            <person name="Stajich J.E."/>
            <person name="de Vries R.P."/>
            <person name="Record E."/>
            <person name="Levasseur A."/>
            <person name="Baker S.E."/>
            <person name="Bartholomew K.A."/>
            <person name="Coutinho P.M."/>
            <person name="Erdmann S."/>
            <person name="Fowler T.J."/>
            <person name="Gathman A.C."/>
            <person name="Lombard V."/>
            <person name="Henrissat B."/>
            <person name="Knabe N."/>
            <person name="Kuees U."/>
            <person name="Lilly W.W."/>
            <person name="Lindquist E."/>
            <person name="Lucas S."/>
            <person name="Magnuson J.K."/>
            <person name="Piumi F."/>
            <person name="Raudaskoski M."/>
            <person name="Salamov A."/>
            <person name="Schmutz J."/>
            <person name="Schwarze F.W.M.R."/>
            <person name="vanKuyk P.A."/>
            <person name="Horton J.S."/>
            <person name="Grigoriev I.V."/>
            <person name="Woesten H.A.B."/>
        </authorList>
    </citation>
    <scope>NUCLEOTIDE SEQUENCE [LARGE SCALE GENOMIC DNA]</scope>
    <source>
        <strain evidence="7">H4-8 / FGSC 9210</strain>
    </source>
</reference>
<evidence type="ECO:0000256" key="4">
    <source>
        <dbReference type="RuleBase" id="RU003345"/>
    </source>
</evidence>
<protein>
    <recommendedName>
        <fullName evidence="5">Aldehyde dehydrogenase domain-containing protein</fullName>
    </recommendedName>
</protein>
<dbReference type="PANTHER" id="PTHR11699">
    <property type="entry name" value="ALDEHYDE DEHYDROGENASE-RELATED"/>
    <property type="match status" value="1"/>
</dbReference>
<dbReference type="PROSITE" id="PS00687">
    <property type="entry name" value="ALDEHYDE_DEHYDR_GLU"/>
    <property type="match status" value="1"/>
</dbReference>
<dbReference type="Pfam" id="PF00171">
    <property type="entry name" value="Aldedh"/>
    <property type="match status" value="1"/>
</dbReference>
<evidence type="ECO:0000256" key="2">
    <source>
        <dbReference type="ARBA" id="ARBA00023002"/>
    </source>
</evidence>
<dbReference type="InterPro" id="IPR029510">
    <property type="entry name" value="Ald_DH_CS_GLU"/>
</dbReference>
<dbReference type="Proteomes" id="UP000007431">
    <property type="component" value="Unassembled WGS sequence"/>
</dbReference>
<dbReference type="PROSITE" id="PS00070">
    <property type="entry name" value="ALDEHYDE_DEHYDR_CYS"/>
    <property type="match status" value="1"/>
</dbReference>
<dbReference type="InterPro" id="IPR016162">
    <property type="entry name" value="Ald_DH_N"/>
</dbReference>
<evidence type="ECO:0000256" key="3">
    <source>
        <dbReference type="PROSITE-ProRule" id="PRU10007"/>
    </source>
</evidence>
<name>D8QDX5_SCHCM</name>
<feature type="domain" description="Aldehyde dehydrogenase" evidence="5">
    <location>
        <begin position="6"/>
        <end position="486"/>
    </location>
</feature>
<evidence type="ECO:0000313" key="6">
    <source>
        <dbReference type="EMBL" id="EFI94063.1"/>
    </source>
</evidence>
<dbReference type="FunFam" id="3.40.309.10:FF:000009">
    <property type="entry name" value="Aldehyde dehydrogenase A"/>
    <property type="match status" value="1"/>
</dbReference>
<dbReference type="InParanoid" id="D8QDX5"/>
<dbReference type="CDD" id="cd07102">
    <property type="entry name" value="ALDH_EDX86601"/>
    <property type="match status" value="1"/>
</dbReference>
<dbReference type="AlphaFoldDB" id="D8QDX5"/>
<dbReference type="RefSeq" id="XP_003028966.1">
    <property type="nucleotide sequence ID" value="XM_003028920.1"/>
</dbReference>
<dbReference type="InterPro" id="IPR016161">
    <property type="entry name" value="Ald_DH/histidinol_DH"/>
</dbReference>
<comment type="similarity">
    <text evidence="1 4">Belongs to the aldehyde dehydrogenase family.</text>
</comment>
<feature type="active site" evidence="3">
    <location>
        <position position="258"/>
    </location>
</feature>
<dbReference type="InterPro" id="IPR016163">
    <property type="entry name" value="Ald_DH_C"/>
</dbReference>
<dbReference type="OrthoDB" id="310895at2759"/>
<dbReference type="SUPFAM" id="SSF53720">
    <property type="entry name" value="ALDH-like"/>
    <property type="match status" value="1"/>
</dbReference>
<dbReference type="InterPro" id="IPR016160">
    <property type="entry name" value="Ald_DH_CS_CYS"/>
</dbReference>
<evidence type="ECO:0000259" key="5">
    <source>
        <dbReference type="Pfam" id="PF00171"/>
    </source>
</evidence>
<dbReference type="InterPro" id="IPR015590">
    <property type="entry name" value="Aldehyde_DH_dom"/>
</dbReference>
<sequence>MSFSDTTQTTISPVDQQSVCVRDYPSQQAVTTALDAASTAASRWANAPLGQKLAAVTRFVDLFEKEAGLTDPNADITQNPLARELTAQMGRPTKQNAGEFRGFVSRARWLISSAQEALADTIVPEESVNGATLQRRIKRVPVGVVLIIAPWNYPYLTTVNALVPALLAGNAVVLKPSPQTPLVGERLAEYWAQANPDLADIFTVLHLTPSLVAKAVRHPGVGYISFTGSVAGGREVARAAAAYGEGPNEVGLKSVGLELGGKDPAYVRADADLSFVVPELVDAALYNSGQSCCAVERIYVHASLYDAFVAQFAEFVKKEYKLGDPKVEGVNLGPVISNAAKKRIEKQVSDAVAAGATPLIPAELFPAAADPKGAYVAPQVLINVTSDMDVVKEETFGPIVPILKVADDAEAVKAMNDSRYGLTASIWTNDTAAFDALEPQVEAGTVFQNRADYLDPALAWVGVKDSGRGVSLSKLGFDQVTRPKSVHQKVLVGK</sequence>